<dbReference type="PANTHER" id="PTHR30204">
    <property type="entry name" value="REDOX-CYCLING DRUG-SENSING TRANSCRIPTIONAL ACTIVATOR SOXR"/>
    <property type="match status" value="1"/>
</dbReference>
<evidence type="ECO:0000313" key="6">
    <source>
        <dbReference type="Proteomes" id="UP000193317"/>
    </source>
</evidence>
<evidence type="ECO:0000256" key="3">
    <source>
        <dbReference type="ARBA" id="ARBA00023163"/>
    </source>
</evidence>
<dbReference type="Gene3D" id="1.10.1660.10">
    <property type="match status" value="1"/>
</dbReference>
<sequence>MTLRIGELASATRTSAPAIRYYEAIGLLPSPRRVSGQRHYRDDDVRRLTFIRRCRDFGFSVEQVRTLVALAQDRDRSCLEARELAETHLQAVRAKIIELQALENSIAKLMEVAEPDCAGGPGLECVVLERLSQPATR</sequence>
<keyword evidence="6" id="KW-1185">Reference proteome</keyword>
<keyword evidence="2" id="KW-0238">DNA-binding</keyword>
<dbReference type="OrthoDB" id="9802039at2"/>
<name>A0A1X2DUZ4_MYCSZ</name>
<proteinExistence type="predicted"/>
<accession>A0A1X2DUZ4</accession>
<dbReference type="GO" id="GO:0003700">
    <property type="term" value="F:DNA-binding transcription factor activity"/>
    <property type="evidence" value="ECO:0007669"/>
    <property type="project" value="InterPro"/>
</dbReference>
<feature type="domain" description="HTH merR-type" evidence="4">
    <location>
        <begin position="2"/>
        <end position="70"/>
    </location>
</feature>
<protein>
    <submittedName>
        <fullName evidence="5">MerR family transcriptional regulator</fullName>
    </submittedName>
</protein>
<dbReference type="Proteomes" id="UP000193317">
    <property type="component" value="Unassembled WGS sequence"/>
</dbReference>
<dbReference type="SMART" id="SM00422">
    <property type="entry name" value="HTH_MERR"/>
    <property type="match status" value="1"/>
</dbReference>
<dbReference type="SUPFAM" id="SSF46955">
    <property type="entry name" value="Putative DNA-binding domain"/>
    <property type="match status" value="1"/>
</dbReference>
<dbReference type="InterPro" id="IPR047057">
    <property type="entry name" value="MerR_fam"/>
</dbReference>
<comment type="caution">
    <text evidence="5">The sequence shown here is derived from an EMBL/GenBank/DDBJ whole genome shotgun (WGS) entry which is preliminary data.</text>
</comment>
<reference evidence="5 6" key="1">
    <citation type="submission" date="2016-01" db="EMBL/GenBank/DDBJ databases">
        <title>The new phylogeny of the genus Mycobacterium.</title>
        <authorList>
            <person name="Tarcisio F."/>
            <person name="Conor M."/>
            <person name="Antonella G."/>
            <person name="Elisabetta G."/>
            <person name="Giulia F.S."/>
            <person name="Sara T."/>
            <person name="Anna F."/>
            <person name="Clotilde B."/>
            <person name="Roberto B."/>
            <person name="Veronica D.S."/>
            <person name="Fabio R."/>
            <person name="Monica P."/>
            <person name="Olivier J."/>
            <person name="Enrico T."/>
            <person name="Nicola S."/>
        </authorList>
    </citation>
    <scope>NUCLEOTIDE SEQUENCE [LARGE SCALE GENOMIC DNA]</scope>
    <source>
        <strain evidence="5 6">DSM 44166</strain>
    </source>
</reference>
<dbReference type="Pfam" id="PF13411">
    <property type="entry name" value="MerR_1"/>
    <property type="match status" value="1"/>
</dbReference>
<evidence type="ECO:0000313" key="5">
    <source>
        <dbReference type="EMBL" id="ORW91956.1"/>
    </source>
</evidence>
<gene>
    <name evidence="5" type="ORF">AWC27_09625</name>
</gene>
<dbReference type="InterPro" id="IPR000551">
    <property type="entry name" value="MerR-type_HTH_dom"/>
</dbReference>
<dbReference type="InterPro" id="IPR009061">
    <property type="entry name" value="DNA-bd_dom_put_sf"/>
</dbReference>
<dbReference type="PANTHER" id="PTHR30204:SF94">
    <property type="entry name" value="HEAVY METAL-DEPENDENT TRANSCRIPTIONAL REGULATOR HI_0293-RELATED"/>
    <property type="match status" value="1"/>
</dbReference>
<evidence type="ECO:0000256" key="1">
    <source>
        <dbReference type="ARBA" id="ARBA00023015"/>
    </source>
</evidence>
<dbReference type="EMBL" id="LQPW01000153">
    <property type="protein sequence ID" value="ORW91956.1"/>
    <property type="molecule type" value="Genomic_DNA"/>
</dbReference>
<evidence type="ECO:0000256" key="2">
    <source>
        <dbReference type="ARBA" id="ARBA00023125"/>
    </source>
</evidence>
<keyword evidence="1" id="KW-0805">Transcription regulation</keyword>
<dbReference type="RefSeq" id="WP_085672607.1">
    <property type="nucleotide sequence ID" value="NZ_JACKRU010000488.1"/>
</dbReference>
<evidence type="ECO:0000259" key="4">
    <source>
        <dbReference type="PROSITE" id="PS50937"/>
    </source>
</evidence>
<dbReference type="PRINTS" id="PR00040">
    <property type="entry name" value="HTHMERR"/>
</dbReference>
<dbReference type="GO" id="GO:0003677">
    <property type="term" value="F:DNA binding"/>
    <property type="evidence" value="ECO:0007669"/>
    <property type="project" value="UniProtKB-KW"/>
</dbReference>
<organism evidence="5 6">
    <name type="scientific">Mycobacterium szulgai</name>
    <dbReference type="NCBI Taxonomy" id="1787"/>
    <lineage>
        <taxon>Bacteria</taxon>
        <taxon>Bacillati</taxon>
        <taxon>Actinomycetota</taxon>
        <taxon>Actinomycetes</taxon>
        <taxon>Mycobacteriales</taxon>
        <taxon>Mycobacteriaceae</taxon>
        <taxon>Mycobacterium</taxon>
    </lineage>
</organism>
<keyword evidence="3" id="KW-0804">Transcription</keyword>
<dbReference type="PROSITE" id="PS50937">
    <property type="entry name" value="HTH_MERR_2"/>
    <property type="match status" value="1"/>
</dbReference>
<dbReference type="AlphaFoldDB" id="A0A1X2DUZ4"/>